<evidence type="ECO:0000313" key="2">
    <source>
        <dbReference type="EMBL" id="QES88376.1"/>
    </source>
</evidence>
<dbReference type="PANTHER" id="PTHR23150">
    <property type="entry name" value="SULFATASE MODIFYING FACTOR 1, 2"/>
    <property type="match status" value="1"/>
</dbReference>
<dbReference type="EMBL" id="CP044016">
    <property type="protein sequence ID" value="QES88376.1"/>
    <property type="molecule type" value="Genomic_DNA"/>
</dbReference>
<dbReference type="InterPro" id="IPR042095">
    <property type="entry name" value="SUMF_sf"/>
</dbReference>
<dbReference type="InterPro" id="IPR005532">
    <property type="entry name" value="SUMF_dom"/>
</dbReference>
<dbReference type="SUPFAM" id="SSF56436">
    <property type="entry name" value="C-type lectin-like"/>
    <property type="match status" value="1"/>
</dbReference>
<dbReference type="OrthoDB" id="9768004at2"/>
<accession>A0A5P2FY03</accession>
<proteinExistence type="predicted"/>
<dbReference type="AlphaFoldDB" id="A0A5P2FY03"/>
<name>A0A5P2FY03_9BACT</name>
<gene>
    <name evidence="2" type="ORF">E0W69_006790</name>
</gene>
<dbReference type="InterPro" id="IPR016187">
    <property type="entry name" value="CTDL_fold"/>
</dbReference>
<feature type="domain" description="Sulfatase-modifying factor enzyme-like" evidence="1">
    <location>
        <begin position="62"/>
        <end position="356"/>
    </location>
</feature>
<dbReference type="InterPro" id="IPR051043">
    <property type="entry name" value="Sulfatase_Mod_Factor_Kinase"/>
</dbReference>
<dbReference type="Proteomes" id="UP000292424">
    <property type="component" value="Chromosome"/>
</dbReference>
<dbReference type="KEGG" id="arac:E0W69_006790"/>
<dbReference type="GO" id="GO:0120147">
    <property type="term" value="F:formylglycine-generating oxidase activity"/>
    <property type="evidence" value="ECO:0007669"/>
    <property type="project" value="TreeGrafter"/>
</dbReference>
<dbReference type="Gene3D" id="3.90.1580.10">
    <property type="entry name" value="paralog of FGE (formylglycine-generating enzyme)"/>
    <property type="match status" value="1"/>
</dbReference>
<keyword evidence="3" id="KW-1185">Reference proteome</keyword>
<protein>
    <submittedName>
        <fullName evidence="2">Formylglycine-generating enzyme family protein</fullName>
    </submittedName>
</protein>
<dbReference type="PANTHER" id="PTHR23150:SF19">
    <property type="entry name" value="FORMYLGLYCINE-GENERATING ENZYME"/>
    <property type="match status" value="1"/>
</dbReference>
<evidence type="ECO:0000313" key="3">
    <source>
        <dbReference type="Proteomes" id="UP000292424"/>
    </source>
</evidence>
<reference evidence="2 3" key="1">
    <citation type="submission" date="2019-09" db="EMBL/GenBank/DDBJ databases">
        <title>Complete genome sequence of Arachidicoccus sp. B3-10 isolated from apple orchard soil.</title>
        <authorList>
            <person name="Kim H.S."/>
            <person name="Han K.-I."/>
            <person name="Suh M.K."/>
            <person name="Lee K.C."/>
            <person name="Eom M.K."/>
            <person name="Kim J.-S."/>
            <person name="Kang S.W."/>
            <person name="Sin Y."/>
            <person name="Lee J.-S."/>
        </authorList>
    </citation>
    <scope>NUCLEOTIDE SEQUENCE [LARGE SCALE GENOMIC DNA]</scope>
    <source>
        <strain evidence="2 3">B3-10</strain>
    </source>
</reference>
<evidence type="ECO:0000259" key="1">
    <source>
        <dbReference type="Pfam" id="PF03781"/>
    </source>
</evidence>
<sequence length="360" mass="40493">MCRYIIFPKIVIFLFIISITKVYSQAPMNDTCELCNKPSFRSLVTNSFNKNSTMNITSAEDTATMLLIKGGAFQMGTDDPHFSDASPIHRVIVSDFYMDEHEVTNDQFEQFVNATHYVTIAERPLDPKDFPNVPVEQLKPGSAVFTPPNHPVDLKDPLQWWSYVVGANWRHPKGPNSTIVGHGKEPVTQVCYLDATAYAKWAGKRLPTEAEWEYAARAGGSHKYYWGDSILVNGKWAANIFQGDFPYNNLVQDGYVDIAPVMSFPANKWGIYDLDGNVWEWCSDYYSSNYYAVSDSLNPLGPNKSLDTEEPTAIKRVQRGGSFLCSDQYCIRYRAGSRGKGEESSASNNLGFRCVKDISK</sequence>
<dbReference type="Pfam" id="PF03781">
    <property type="entry name" value="FGE-sulfatase"/>
    <property type="match status" value="1"/>
</dbReference>
<organism evidence="2 3">
    <name type="scientific">Rhizosphaericola mali</name>
    <dbReference type="NCBI Taxonomy" id="2545455"/>
    <lineage>
        <taxon>Bacteria</taxon>
        <taxon>Pseudomonadati</taxon>
        <taxon>Bacteroidota</taxon>
        <taxon>Chitinophagia</taxon>
        <taxon>Chitinophagales</taxon>
        <taxon>Chitinophagaceae</taxon>
        <taxon>Rhizosphaericola</taxon>
    </lineage>
</organism>